<feature type="domain" description="Ferrous iron transporter FeoA-like" evidence="2">
    <location>
        <begin position="4"/>
        <end position="74"/>
    </location>
</feature>
<dbReference type="EMBL" id="JAKNID010000025">
    <property type="protein sequence ID" value="MCG4565289.1"/>
    <property type="molecule type" value="Genomic_DNA"/>
</dbReference>
<protein>
    <submittedName>
        <fullName evidence="4">Ferrous iron transport protein A</fullName>
    </submittedName>
</protein>
<dbReference type="InterPro" id="IPR053184">
    <property type="entry name" value="FeoA-like"/>
</dbReference>
<dbReference type="InterPro" id="IPR007167">
    <property type="entry name" value="Fe-transptr_FeoA-like"/>
</dbReference>
<reference evidence="4 5" key="1">
    <citation type="submission" date="2019-08" db="EMBL/GenBank/DDBJ databases">
        <title>In-depth cultivation of the pig gut microbiome towards novel bacterial diversity and tailored functional studies.</title>
        <authorList>
            <person name="Wylensek D."/>
            <person name="Hitch T.C.A."/>
            <person name="Clavel T."/>
        </authorList>
    </citation>
    <scope>NUCLEOTIDE SEQUENCE [LARGE SCALE GENOMIC DNA]</scope>
    <source>
        <strain evidence="4 5">Med78-601-WT-4W-RMD-3</strain>
    </source>
</reference>
<gene>
    <name evidence="4" type="ORF">FYJ27_07030</name>
    <name evidence="3" type="ORF">L0P62_07505</name>
</gene>
<evidence type="ECO:0000313" key="5">
    <source>
        <dbReference type="Proteomes" id="UP000462760"/>
    </source>
</evidence>
<dbReference type="InterPro" id="IPR038157">
    <property type="entry name" value="FeoA_core_dom"/>
</dbReference>
<dbReference type="SMART" id="SM00899">
    <property type="entry name" value="FeoA"/>
    <property type="match status" value="1"/>
</dbReference>
<dbReference type="AlphaFoldDB" id="A0A844FHP2"/>
<dbReference type="EMBL" id="VULR01000008">
    <property type="protein sequence ID" value="MSS43481.1"/>
    <property type="molecule type" value="Genomic_DNA"/>
</dbReference>
<name>A0A844FHP2_9FIRM</name>
<evidence type="ECO:0000313" key="4">
    <source>
        <dbReference type="EMBL" id="MSS43481.1"/>
    </source>
</evidence>
<dbReference type="RefSeq" id="WP_154484164.1">
    <property type="nucleotide sequence ID" value="NZ_JAHLOA010000020.1"/>
</dbReference>
<dbReference type="PANTHER" id="PTHR43151">
    <property type="entry name" value="FEOA FAMILY PROTEIN"/>
    <property type="match status" value="1"/>
</dbReference>
<keyword evidence="1" id="KW-0408">Iron</keyword>
<organism evidence="4 5">
    <name type="scientific">Anaerosalibacter bizertensis</name>
    <dbReference type="NCBI Taxonomy" id="932217"/>
    <lineage>
        <taxon>Bacteria</taxon>
        <taxon>Bacillati</taxon>
        <taxon>Bacillota</taxon>
        <taxon>Tissierellia</taxon>
        <taxon>Tissierellales</taxon>
        <taxon>Sporanaerobacteraceae</taxon>
        <taxon>Anaerosalibacter</taxon>
    </lineage>
</organism>
<dbReference type="SUPFAM" id="SSF50037">
    <property type="entry name" value="C-terminal domain of transcriptional repressors"/>
    <property type="match status" value="1"/>
</dbReference>
<evidence type="ECO:0000259" key="2">
    <source>
        <dbReference type="SMART" id="SM00899"/>
    </source>
</evidence>
<comment type="caution">
    <text evidence="4">The sequence shown here is derived from an EMBL/GenBank/DDBJ whole genome shotgun (WGS) entry which is preliminary data.</text>
</comment>
<sequence>MNNMPLSFFNTGEKGTVENILGGEKVSKRLYEMGFNKGTEVKVMKNDAGPIIVSLSGYKIALGRGLAQKILINKQ</sequence>
<keyword evidence="6" id="KW-1185">Reference proteome</keyword>
<evidence type="ECO:0000256" key="1">
    <source>
        <dbReference type="ARBA" id="ARBA00023004"/>
    </source>
</evidence>
<dbReference type="Gene3D" id="2.30.30.90">
    <property type="match status" value="1"/>
</dbReference>
<accession>A0A844FHP2</accession>
<evidence type="ECO:0000313" key="6">
    <source>
        <dbReference type="Proteomes" id="UP001108123"/>
    </source>
</evidence>
<dbReference type="GO" id="GO:0046914">
    <property type="term" value="F:transition metal ion binding"/>
    <property type="evidence" value="ECO:0007669"/>
    <property type="project" value="InterPro"/>
</dbReference>
<dbReference type="Proteomes" id="UP000462760">
    <property type="component" value="Unassembled WGS sequence"/>
</dbReference>
<evidence type="ECO:0000313" key="3">
    <source>
        <dbReference type="EMBL" id="MCG4565289.1"/>
    </source>
</evidence>
<reference evidence="3" key="2">
    <citation type="submission" date="2022-01" db="EMBL/GenBank/DDBJ databases">
        <title>Collection of gut derived symbiotic bacterial strains cultured from healthy donors.</title>
        <authorList>
            <person name="Lin H."/>
            <person name="Kohout C."/>
            <person name="Waligurski E."/>
            <person name="Pamer E.G."/>
        </authorList>
    </citation>
    <scope>NUCLEOTIDE SEQUENCE</scope>
    <source>
        <strain evidence="3">MSK.14.39</strain>
    </source>
</reference>
<dbReference type="OrthoDB" id="1707677at2"/>
<dbReference type="Pfam" id="PF04023">
    <property type="entry name" value="FeoA"/>
    <property type="match status" value="1"/>
</dbReference>
<dbReference type="InterPro" id="IPR008988">
    <property type="entry name" value="Transcriptional_repressor_C"/>
</dbReference>
<dbReference type="Proteomes" id="UP001108123">
    <property type="component" value="Unassembled WGS sequence"/>
</dbReference>
<proteinExistence type="predicted"/>
<dbReference type="PANTHER" id="PTHR43151:SF2">
    <property type="entry name" value="FE(2+) TRANSPORT PROTEIN A-RELATED"/>
    <property type="match status" value="1"/>
</dbReference>